<dbReference type="PANTHER" id="PTHR24102">
    <property type="entry name" value="PHD FINGER PROTEIN"/>
    <property type="match status" value="1"/>
</dbReference>
<dbReference type="EMBL" id="JALLPJ020000514">
    <property type="protein sequence ID" value="KAL3789803.1"/>
    <property type="molecule type" value="Genomic_DNA"/>
</dbReference>
<keyword evidence="8" id="KW-1185">Reference proteome</keyword>
<sequence length="554" mass="61657">MSDSSVVTGALASNNIRTGQYECNESVKTGSKPEGNNENDTHQNDDDEIKTSSASCAWAGRVAADFRKPYLCRVREVIERVLKSSEETEIKAAEAYIKVVPDIHDQFLAKDKAAAPSYNANISTGQDDHINLDWKHQRTHYPKATSQVGEEYQVSELPKAGTHVINEQSHFIIKVSKAVGKPMKQCMTYYYGTFKKSKDYPRLKLAIYRKNDQAVKTRRSNWICDTCGTGGKLIACDSCELHYHLDCLEPPLKEVPEGTWICNTCLAKSKDESDGKETTLTAGSEHRITEWNKGFSANDEPMPSAFLFTTTTAANSFALSSIGESNPHSIMDDQIGETVNSTQDIMASIDENDVKVRVVVKDSNTGPGNNVKMVDSDMYDDIKPFPLEHLYTMAYSQSYSDFERDYNAQLSKVRAFLAQPSTISSPNHSTNVSRCEMALQAAEQCIHAMRGLAEVEGDPFKSEDAKRKLAEIGPLQNELQSRKGGGGGWKSMSTSISNGRTPDENYLFGNRRAYAPPSMGQNDVEYGDMSMMEPLTEVERRMRDSEHLLRESQA</sequence>
<evidence type="ECO:0000256" key="1">
    <source>
        <dbReference type="ARBA" id="ARBA00022723"/>
    </source>
</evidence>
<evidence type="ECO:0000256" key="5">
    <source>
        <dbReference type="SAM" id="MobiDB-lite"/>
    </source>
</evidence>
<dbReference type="PROSITE" id="PS01359">
    <property type="entry name" value="ZF_PHD_1"/>
    <property type="match status" value="1"/>
</dbReference>
<name>A0ABD3PNR4_9STRA</name>
<feature type="region of interest" description="Disordered" evidence="5">
    <location>
        <begin position="478"/>
        <end position="527"/>
    </location>
</feature>
<dbReference type="PANTHER" id="PTHR24102:SF28">
    <property type="entry name" value="PHD-TYPE DOMAIN-CONTAINING PROTEIN"/>
    <property type="match status" value="1"/>
</dbReference>
<accession>A0ABD3PNR4</accession>
<dbReference type="SMART" id="SM00249">
    <property type="entry name" value="PHD"/>
    <property type="match status" value="1"/>
</dbReference>
<dbReference type="SUPFAM" id="SSF57903">
    <property type="entry name" value="FYVE/PHD zinc finger"/>
    <property type="match status" value="1"/>
</dbReference>
<feature type="compositionally biased region" description="Polar residues" evidence="5">
    <location>
        <begin position="491"/>
        <end position="500"/>
    </location>
</feature>
<feature type="compositionally biased region" description="Polar residues" evidence="5">
    <location>
        <begin position="22"/>
        <end position="38"/>
    </location>
</feature>
<feature type="domain" description="PHD-type" evidence="6">
    <location>
        <begin position="221"/>
        <end position="268"/>
    </location>
</feature>
<dbReference type="GO" id="GO:0008270">
    <property type="term" value="F:zinc ion binding"/>
    <property type="evidence" value="ECO:0007669"/>
    <property type="project" value="UniProtKB-KW"/>
</dbReference>
<dbReference type="Gene3D" id="3.30.40.10">
    <property type="entry name" value="Zinc/RING finger domain, C3HC4 (zinc finger)"/>
    <property type="match status" value="1"/>
</dbReference>
<evidence type="ECO:0000313" key="8">
    <source>
        <dbReference type="Proteomes" id="UP001530400"/>
    </source>
</evidence>
<keyword evidence="1" id="KW-0479">Metal-binding</keyword>
<dbReference type="InterPro" id="IPR019787">
    <property type="entry name" value="Znf_PHD-finger"/>
</dbReference>
<dbReference type="InterPro" id="IPR011011">
    <property type="entry name" value="Znf_FYVE_PHD"/>
</dbReference>
<comment type="caution">
    <text evidence="7">The sequence shown here is derived from an EMBL/GenBank/DDBJ whole genome shotgun (WGS) entry which is preliminary data.</text>
</comment>
<reference evidence="7 8" key="1">
    <citation type="submission" date="2024-10" db="EMBL/GenBank/DDBJ databases">
        <title>Updated reference genomes for cyclostephanoid diatoms.</title>
        <authorList>
            <person name="Roberts W.R."/>
            <person name="Alverson A.J."/>
        </authorList>
    </citation>
    <scope>NUCLEOTIDE SEQUENCE [LARGE SCALE GENOMIC DNA]</scope>
    <source>
        <strain evidence="7 8">AJA010-31</strain>
    </source>
</reference>
<evidence type="ECO:0000313" key="7">
    <source>
        <dbReference type="EMBL" id="KAL3789803.1"/>
    </source>
</evidence>
<keyword evidence="2 4" id="KW-0863">Zinc-finger</keyword>
<dbReference type="Pfam" id="PF00628">
    <property type="entry name" value="PHD"/>
    <property type="match status" value="1"/>
</dbReference>
<dbReference type="PROSITE" id="PS50016">
    <property type="entry name" value="ZF_PHD_2"/>
    <property type="match status" value="1"/>
</dbReference>
<evidence type="ECO:0000256" key="3">
    <source>
        <dbReference type="ARBA" id="ARBA00022833"/>
    </source>
</evidence>
<dbReference type="InterPro" id="IPR001965">
    <property type="entry name" value="Znf_PHD"/>
</dbReference>
<keyword evidence="3" id="KW-0862">Zinc</keyword>
<feature type="region of interest" description="Disordered" evidence="5">
    <location>
        <begin position="22"/>
        <end position="49"/>
    </location>
</feature>
<protein>
    <recommendedName>
        <fullName evidence="6">PHD-type domain-containing protein</fullName>
    </recommendedName>
</protein>
<dbReference type="Proteomes" id="UP001530400">
    <property type="component" value="Unassembled WGS sequence"/>
</dbReference>
<proteinExistence type="predicted"/>
<gene>
    <name evidence="7" type="ORF">ACHAWO_000274</name>
</gene>
<evidence type="ECO:0000259" key="6">
    <source>
        <dbReference type="PROSITE" id="PS50016"/>
    </source>
</evidence>
<dbReference type="InterPro" id="IPR019786">
    <property type="entry name" value="Zinc_finger_PHD-type_CS"/>
</dbReference>
<evidence type="ECO:0000256" key="2">
    <source>
        <dbReference type="ARBA" id="ARBA00022771"/>
    </source>
</evidence>
<organism evidence="7 8">
    <name type="scientific">Cyclotella atomus</name>
    <dbReference type="NCBI Taxonomy" id="382360"/>
    <lineage>
        <taxon>Eukaryota</taxon>
        <taxon>Sar</taxon>
        <taxon>Stramenopiles</taxon>
        <taxon>Ochrophyta</taxon>
        <taxon>Bacillariophyta</taxon>
        <taxon>Coscinodiscophyceae</taxon>
        <taxon>Thalassiosirophycidae</taxon>
        <taxon>Stephanodiscales</taxon>
        <taxon>Stephanodiscaceae</taxon>
        <taxon>Cyclotella</taxon>
    </lineage>
</organism>
<evidence type="ECO:0000256" key="4">
    <source>
        <dbReference type="PROSITE-ProRule" id="PRU00146"/>
    </source>
</evidence>
<dbReference type="AlphaFoldDB" id="A0ABD3PNR4"/>
<dbReference type="InterPro" id="IPR013083">
    <property type="entry name" value="Znf_RING/FYVE/PHD"/>
</dbReference>